<protein>
    <recommendedName>
        <fullName evidence="3">Glucose-methanol-choline oxidoreductase N-terminal domain-containing protein</fullName>
    </recommendedName>
</protein>
<keyword evidence="2" id="KW-0274">FAD</keyword>
<dbReference type="AlphaFoldDB" id="A0AAW0ZA51"/>
<dbReference type="Pfam" id="PF00732">
    <property type="entry name" value="GMC_oxred_N"/>
    <property type="match status" value="1"/>
</dbReference>
<evidence type="ECO:0000259" key="3">
    <source>
        <dbReference type="PROSITE" id="PS00624"/>
    </source>
</evidence>
<proteinExistence type="inferred from homology"/>
<gene>
    <name evidence="4" type="ORF">QLX08_011028</name>
</gene>
<dbReference type="Gene3D" id="3.30.560.10">
    <property type="entry name" value="Glucose Oxidase, domain 3"/>
    <property type="match status" value="1"/>
</dbReference>
<dbReference type="InterPro" id="IPR000172">
    <property type="entry name" value="GMC_OxRdtase_N"/>
</dbReference>
<keyword evidence="2" id="KW-0285">Flavoprotein</keyword>
<comment type="caution">
    <text evidence="4">The sequence shown here is derived from an EMBL/GenBank/DDBJ whole genome shotgun (WGS) entry which is preliminary data.</text>
</comment>
<dbReference type="SUPFAM" id="SSF51905">
    <property type="entry name" value="FAD/NAD(P)-binding domain"/>
    <property type="match status" value="1"/>
</dbReference>
<dbReference type="Gene3D" id="3.50.50.60">
    <property type="entry name" value="FAD/NAD(P)-binding domain"/>
    <property type="match status" value="1"/>
</dbReference>
<sequence length="617" mass="69190">MSWVPPNLASLCTSNSTLSACQPSTLMLLTLIANLFGHSGDSYPNKDIEEEYDFIIVGAGSAGCVVANRLSEMKHWKILLLEAGIEESEVTDIPAFAPILSGSNIDWMYRMQPEQHSCRSRMNGSCALPRSKVMGGSSTINYMVYIRGNPKDYDEWADAGNRGWSYKDVLPYFLKSENNRDPQIVEDNPQYHNQNGYQSVQQFPYTDINIEILLNAWQELGYKYVDVNANDQLGAMKLQTTSANGIRQSTNYAFIRPIRSKRKNLTIKTESYVTKLLVDHKKNRVTGIEYTSRNNRTKLNTVFARKEVILSAGSINSPKILMLSGIGPKEELKKHGIKVISDLSVGKNLQDHVSFFGLIISLNSTSTNKNISKKEEDIFYYKKTYRGPLSGIGSTSCSVFLQTTFQQINGVPDIEMLFLGTNTEDILNDAGESFEVNVEPFSYYNAIDIVPLLLSPKSRGFILLNGSDPLWGAPLIYSRYLTSNPDLDVLLESVEIALKLFDTESFKKYDFRLVDKSLPACKDFEFGGKDYWKCIMIEYTTSMYHPVGTCKMGPKSDPEAVVNERLKVYGMNGLRVVDASIMPKIVKGNTNAPVIMIAEKASDIIKEEWLSDHVGTK</sequence>
<dbReference type="PANTHER" id="PTHR11552">
    <property type="entry name" value="GLUCOSE-METHANOL-CHOLINE GMC OXIDOREDUCTASE"/>
    <property type="match status" value="1"/>
</dbReference>
<evidence type="ECO:0000256" key="2">
    <source>
        <dbReference type="PIRSR" id="PIRSR000137-2"/>
    </source>
</evidence>
<dbReference type="Pfam" id="PF05199">
    <property type="entry name" value="GMC_oxred_C"/>
    <property type="match status" value="1"/>
</dbReference>
<dbReference type="InterPro" id="IPR007867">
    <property type="entry name" value="GMC_OxRtase_C"/>
</dbReference>
<reference evidence="4 5" key="1">
    <citation type="submission" date="2024-05" db="EMBL/GenBank/DDBJ databases">
        <title>The nuclear and mitochondrial genome assemblies of Tetragonisca angustula (Apidae: Meliponini), a tiny yet remarkable pollinator in the Neotropics.</title>
        <authorList>
            <person name="Ferrari R."/>
            <person name="Ricardo P.C."/>
            <person name="Dias F.C."/>
            <person name="Araujo N.S."/>
            <person name="Soares D.O."/>
            <person name="Zhou Q.-S."/>
            <person name="Zhu C.-D."/>
            <person name="Coutinho L."/>
            <person name="Airas M.C."/>
            <person name="Batista T.M."/>
        </authorList>
    </citation>
    <scope>NUCLEOTIDE SEQUENCE [LARGE SCALE GENOMIC DNA]</scope>
    <source>
        <strain evidence="4">ASF017062</strain>
        <tissue evidence="4">Abdomen</tissue>
    </source>
</reference>
<dbReference type="Proteomes" id="UP001432146">
    <property type="component" value="Unassembled WGS sequence"/>
</dbReference>
<keyword evidence="5" id="KW-1185">Reference proteome</keyword>
<dbReference type="SUPFAM" id="SSF54373">
    <property type="entry name" value="FAD-linked reductases, C-terminal domain"/>
    <property type="match status" value="1"/>
</dbReference>
<feature type="binding site" evidence="2">
    <location>
        <begin position="141"/>
        <end position="144"/>
    </location>
    <ligand>
        <name>FAD</name>
        <dbReference type="ChEBI" id="CHEBI:57692"/>
    </ligand>
</feature>
<dbReference type="GO" id="GO:0016614">
    <property type="term" value="F:oxidoreductase activity, acting on CH-OH group of donors"/>
    <property type="evidence" value="ECO:0007669"/>
    <property type="project" value="InterPro"/>
</dbReference>
<dbReference type="GO" id="GO:0050660">
    <property type="term" value="F:flavin adenine dinucleotide binding"/>
    <property type="evidence" value="ECO:0007669"/>
    <property type="project" value="InterPro"/>
</dbReference>
<dbReference type="EMBL" id="JAWNGG020000329">
    <property type="protein sequence ID" value="KAK9294322.1"/>
    <property type="molecule type" value="Genomic_DNA"/>
</dbReference>
<dbReference type="PIRSF" id="PIRSF000137">
    <property type="entry name" value="Alcohol_oxidase"/>
    <property type="match status" value="1"/>
</dbReference>
<organism evidence="4 5">
    <name type="scientific">Tetragonisca angustula</name>
    <dbReference type="NCBI Taxonomy" id="166442"/>
    <lineage>
        <taxon>Eukaryota</taxon>
        <taxon>Metazoa</taxon>
        <taxon>Ecdysozoa</taxon>
        <taxon>Arthropoda</taxon>
        <taxon>Hexapoda</taxon>
        <taxon>Insecta</taxon>
        <taxon>Pterygota</taxon>
        <taxon>Neoptera</taxon>
        <taxon>Endopterygota</taxon>
        <taxon>Hymenoptera</taxon>
        <taxon>Apocrita</taxon>
        <taxon>Aculeata</taxon>
        <taxon>Apoidea</taxon>
        <taxon>Anthophila</taxon>
        <taxon>Apidae</taxon>
        <taxon>Tetragonisca</taxon>
    </lineage>
</organism>
<comment type="cofactor">
    <cofactor evidence="2">
        <name>FAD</name>
        <dbReference type="ChEBI" id="CHEBI:57692"/>
    </cofactor>
</comment>
<evidence type="ECO:0000313" key="4">
    <source>
        <dbReference type="EMBL" id="KAK9294322.1"/>
    </source>
</evidence>
<accession>A0AAW0ZA51</accession>
<dbReference type="PROSITE" id="PS00624">
    <property type="entry name" value="GMC_OXRED_2"/>
    <property type="match status" value="1"/>
</dbReference>
<comment type="similarity">
    <text evidence="1">Belongs to the GMC oxidoreductase family.</text>
</comment>
<dbReference type="InterPro" id="IPR012132">
    <property type="entry name" value="GMC_OxRdtase"/>
</dbReference>
<feature type="domain" description="Glucose-methanol-choline oxidoreductase N-terminal" evidence="3">
    <location>
        <begin position="313"/>
        <end position="327"/>
    </location>
</feature>
<evidence type="ECO:0000313" key="5">
    <source>
        <dbReference type="Proteomes" id="UP001432146"/>
    </source>
</evidence>
<feature type="binding site" evidence="2">
    <location>
        <position position="273"/>
    </location>
    <ligand>
        <name>FAD</name>
        <dbReference type="ChEBI" id="CHEBI:57692"/>
    </ligand>
</feature>
<evidence type="ECO:0000256" key="1">
    <source>
        <dbReference type="ARBA" id="ARBA00010790"/>
    </source>
</evidence>
<feature type="binding site" evidence="2">
    <location>
        <position position="133"/>
    </location>
    <ligand>
        <name>FAD</name>
        <dbReference type="ChEBI" id="CHEBI:57692"/>
    </ligand>
</feature>
<name>A0AAW0ZA51_9HYME</name>
<dbReference type="InterPro" id="IPR036188">
    <property type="entry name" value="FAD/NAD-bd_sf"/>
</dbReference>
<dbReference type="PANTHER" id="PTHR11552:SF154">
    <property type="entry name" value="FI04917P"/>
    <property type="match status" value="1"/>
</dbReference>